<organism evidence="1 2">
    <name type="scientific">Marasmius oreades</name>
    <name type="common">fairy-ring Marasmius</name>
    <dbReference type="NCBI Taxonomy" id="181124"/>
    <lineage>
        <taxon>Eukaryota</taxon>
        <taxon>Fungi</taxon>
        <taxon>Dikarya</taxon>
        <taxon>Basidiomycota</taxon>
        <taxon>Agaricomycotina</taxon>
        <taxon>Agaricomycetes</taxon>
        <taxon>Agaricomycetidae</taxon>
        <taxon>Agaricales</taxon>
        <taxon>Marasmiineae</taxon>
        <taxon>Marasmiaceae</taxon>
        <taxon>Marasmius</taxon>
    </lineage>
</organism>
<accession>A0A9P7RPB1</accession>
<dbReference type="EMBL" id="CM032190">
    <property type="protein sequence ID" value="KAG7086858.1"/>
    <property type="molecule type" value="Genomic_DNA"/>
</dbReference>
<comment type="caution">
    <text evidence="1">The sequence shown here is derived from an EMBL/GenBank/DDBJ whole genome shotgun (WGS) entry which is preliminary data.</text>
</comment>
<dbReference type="RefSeq" id="XP_043003329.1">
    <property type="nucleotide sequence ID" value="XM_043159724.1"/>
</dbReference>
<dbReference type="Proteomes" id="UP001049176">
    <property type="component" value="Chromosome 10"/>
</dbReference>
<reference evidence="1" key="1">
    <citation type="journal article" date="2021" name="Genome Biol. Evol.">
        <title>The assembled and annotated genome of the fairy-ring fungus Marasmius oreades.</title>
        <authorList>
            <person name="Hiltunen M."/>
            <person name="Ament-Velasquez S.L."/>
            <person name="Johannesson H."/>
        </authorList>
    </citation>
    <scope>NUCLEOTIDE SEQUENCE</scope>
    <source>
        <strain evidence="1">03SP1</strain>
    </source>
</reference>
<protein>
    <submittedName>
        <fullName evidence="1">Uncharacterized protein</fullName>
    </submittedName>
</protein>
<sequence>MSGYTTEAQRGNCGGVVTREIAVTMDSGFLAIHITDRNIFEVGLVEFAPNLSIFISRISSQKEDKRWSGATKEQMT</sequence>
<name>A0A9P7RPB1_9AGAR</name>
<proteinExistence type="predicted"/>
<dbReference type="KEGG" id="more:E1B28_002779"/>
<keyword evidence="2" id="KW-1185">Reference proteome</keyword>
<evidence type="ECO:0000313" key="1">
    <source>
        <dbReference type="EMBL" id="KAG7086858.1"/>
    </source>
</evidence>
<gene>
    <name evidence="1" type="ORF">E1B28_002779</name>
</gene>
<dbReference type="AlphaFoldDB" id="A0A9P7RPB1"/>
<dbReference type="GeneID" id="66071855"/>
<evidence type="ECO:0000313" key="2">
    <source>
        <dbReference type="Proteomes" id="UP001049176"/>
    </source>
</evidence>